<reference evidence="1 2" key="1">
    <citation type="submission" date="2018-06" db="EMBL/GenBank/DDBJ databases">
        <title>Genomic Encyclopedia of Type Strains, Phase III (KMG-III): the genomes of soil and plant-associated and newly described type strains.</title>
        <authorList>
            <person name="Whitman W."/>
        </authorList>
    </citation>
    <scope>NUCLEOTIDE SEQUENCE [LARGE SCALE GENOMIC DNA]</scope>
    <source>
        <strain evidence="1 2">CGMCC 1.8979</strain>
    </source>
</reference>
<dbReference type="EMBL" id="QLMH01000001">
    <property type="protein sequence ID" value="RAK23249.1"/>
    <property type="molecule type" value="Genomic_DNA"/>
</dbReference>
<dbReference type="Proteomes" id="UP000248555">
    <property type="component" value="Unassembled WGS sequence"/>
</dbReference>
<comment type="caution">
    <text evidence="1">The sequence shown here is derived from an EMBL/GenBank/DDBJ whole genome shotgun (WGS) entry which is preliminary data.</text>
</comment>
<name>A0A327YZ91_9BACL</name>
<sequence length="471" mass="55222">MLRVAFFTILLLLGVSGGIVYTQWNDYQHEIRTKANEPLVHHIIARYNGESLEVQHRLSGIIKDNYEVIIPNIARNFSCKSEKNQKCVFYSKNEKRFVKTKGIDELEMQYSLPLAKKKDVIWLENWSAAFISEQRQQIYVEMIDFTKNNGIWIAGAKLEGQTKRDSFTYYTWAQKDIVSFPLYFQSFQLKRTVSENIEVYAGRKIDIRQWTKTKAGRIADVPSLTIVVSPVRVKYVSPTLIVMPEKESFTSVQADYVRAYYRSLFSFHSPVQEWVWDFLTAMMLNQEAMTPKAKQVSNELNRELTNEEKKEFLDAVFKQKGKELTLQFLDRALGDVRHGTTTFFADNSQRENLSPLLFKQNTLLFVNEQQLKGVSPITRHGEKLLPFVEIMTKLGYQVRQSGDAVFINKGYNSWRFFVNSSIYMHGNDRFDDPSIIIHKIDNKLYISEKMIQEWFYIEVRERDQAIYINER</sequence>
<proteinExistence type="predicted"/>
<organism evidence="1 2">
    <name type="scientific">Paranoxybacillus vitaminiphilus</name>
    <dbReference type="NCBI Taxonomy" id="581036"/>
    <lineage>
        <taxon>Bacteria</taxon>
        <taxon>Bacillati</taxon>
        <taxon>Bacillota</taxon>
        <taxon>Bacilli</taxon>
        <taxon>Bacillales</taxon>
        <taxon>Anoxybacillaceae</taxon>
        <taxon>Paranoxybacillus</taxon>
    </lineage>
</organism>
<dbReference type="RefSeq" id="WP_111643608.1">
    <property type="nucleotide sequence ID" value="NZ_QLMH01000001.1"/>
</dbReference>
<evidence type="ECO:0000313" key="2">
    <source>
        <dbReference type="Proteomes" id="UP000248555"/>
    </source>
</evidence>
<dbReference type="AlphaFoldDB" id="A0A327YZ91"/>
<protein>
    <recommendedName>
        <fullName evidence="3">Copper amine oxidase-like protein</fullName>
    </recommendedName>
</protein>
<evidence type="ECO:0000313" key="1">
    <source>
        <dbReference type="EMBL" id="RAK23249.1"/>
    </source>
</evidence>
<accession>A0A327YZ91</accession>
<evidence type="ECO:0008006" key="3">
    <source>
        <dbReference type="Google" id="ProtNLM"/>
    </source>
</evidence>
<gene>
    <name evidence="1" type="ORF">B0I26_101204</name>
</gene>
<keyword evidence="2" id="KW-1185">Reference proteome</keyword>